<dbReference type="OrthoDB" id="445327at2759"/>
<keyword evidence="4" id="KW-1185">Reference proteome</keyword>
<dbReference type="InterPro" id="IPR011010">
    <property type="entry name" value="DNA_brk_join_enz"/>
</dbReference>
<accession>A0A812PYS5</accession>
<reference evidence="3" key="1">
    <citation type="submission" date="2021-02" db="EMBL/GenBank/DDBJ databases">
        <authorList>
            <person name="Dougan E. K."/>
            <person name="Rhodes N."/>
            <person name="Thang M."/>
            <person name="Chan C."/>
        </authorList>
    </citation>
    <scope>NUCLEOTIDE SEQUENCE</scope>
</reference>
<name>A0A812PYS5_9DINO</name>
<comment type="caution">
    <text evidence="3">The sequence shown here is derived from an EMBL/GenBank/DDBJ whole genome shotgun (WGS) entry which is preliminary data.</text>
</comment>
<dbReference type="InterPro" id="IPR013762">
    <property type="entry name" value="Integrase-like_cat_sf"/>
</dbReference>
<proteinExistence type="predicted"/>
<dbReference type="GO" id="GO:0015074">
    <property type="term" value="P:DNA integration"/>
    <property type="evidence" value="ECO:0007669"/>
    <property type="project" value="InterPro"/>
</dbReference>
<organism evidence="3 4">
    <name type="scientific">Symbiodinium natans</name>
    <dbReference type="NCBI Taxonomy" id="878477"/>
    <lineage>
        <taxon>Eukaryota</taxon>
        <taxon>Sar</taxon>
        <taxon>Alveolata</taxon>
        <taxon>Dinophyceae</taxon>
        <taxon>Suessiales</taxon>
        <taxon>Symbiodiniaceae</taxon>
        <taxon>Symbiodinium</taxon>
    </lineage>
</organism>
<dbReference type="Gene3D" id="1.10.443.10">
    <property type="entry name" value="Intergrase catalytic core"/>
    <property type="match status" value="1"/>
</dbReference>
<dbReference type="AlphaFoldDB" id="A0A812PYS5"/>
<keyword evidence="2" id="KW-0472">Membrane</keyword>
<dbReference type="EMBL" id="CAJNDS010002171">
    <property type="protein sequence ID" value="CAE7359421.1"/>
    <property type="molecule type" value="Genomic_DNA"/>
</dbReference>
<evidence type="ECO:0000256" key="1">
    <source>
        <dbReference type="ARBA" id="ARBA00023172"/>
    </source>
</evidence>
<dbReference type="Proteomes" id="UP000604046">
    <property type="component" value="Unassembled WGS sequence"/>
</dbReference>
<sequence length="254" mass="28975">MPRYIYVYSITTVQDRFPQFRNFLTPAWQVDRKWQRAEPGSCRPVLPAACVRAAISVGLLWGWFKWAGLIIIGFLAMLHPGELVDLTRKDLVFPADTLGHTRSLFIHLRRPKTSRFARRQHGRIDDEIAIAYLWSLVVGLGPDDKVYPASLYSFHRQWNAIMDRLGLPSWAADKGATPGMLRGSGATHYYIATEDIPWLAWRGRWARARTLECYLQEVTAQILLSEVTPIARARIKQLDRAADSLLCYFSGASQ</sequence>
<keyword evidence="2" id="KW-1133">Transmembrane helix</keyword>
<protein>
    <submittedName>
        <fullName evidence="3">Uncharacterized protein</fullName>
    </submittedName>
</protein>
<dbReference type="SUPFAM" id="SSF56349">
    <property type="entry name" value="DNA breaking-rejoining enzymes"/>
    <property type="match status" value="1"/>
</dbReference>
<keyword evidence="1" id="KW-0233">DNA recombination</keyword>
<feature type="transmembrane region" description="Helical" evidence="2">
    <location>
        <begin position="53"/>
        <end position="78"/>
    </location>
</feature>
<dbReference type="GO" id="GO:0003677">
    <property type="term" value="F:DNA binding"/>
    <property type="evidence" value="ECO:0007669"/>
    <property type="project" value="InterPro"/>
</dbReference>
<gene>
    <name evidence="3" type="ORF">SNAT2548_LOCUS19264</name>
</gene>
<evidence type="ECO:0000313" key="4">
    <source>
        <dbReference type="Proteomes" id="UP000604046"/>
    </source>
</evidence>
<evidence type="ECO:0000256" key="2">
    <source>
        <dbReference type="SAM" id="Phobius"/>
    </source>
</evidence>
<evidence type="ECO:0000313" key="3">
    <source>
        <dbReference type="EMBL" id="CAE7359421.1"/>
    </source>
</evidence>
<keyword evidence="2" id="KW-0812">Transmembrane</keyword>
<dbReference type="GO" id="GO:0006310">
    <property type="term" value="P:DNA recombination"/>
    <property type="evidence" value="ECO:0007669"/>
    <property type="project" value="UniProtKB-KW"/>
</dbReference>